<dbReference type="GO" id="GO:0031201">
    <property type="term" value="C:SNARE complex"/>
    <property type="evidence" value="ECO:0007669"/>
    <property type="project" value="TreeGrafter"/>
</dbReference>
<reference evidence="9 10" key="2">
    <citation type="submission" date="2018-11" db="EMBL/GenBank/DDBJ databases">
        <authorList>
            <consortium name="Pathogen Informatics"/>
        </authorList>
    </citation>
    <scope>NUCLEOTIDE SEQUENCE [LARGE SCALE GENOMIC DNA]</scope>
    <source>
        <strain evidence="9 10">NST_G2</strain>
    </source>
</reference>
<keyword evidence="4" id="KW-0931">ER-Golgi transport</keyword>
<evidence type="ECO:0000313" key="11">
    <source>
        <dbReference type="WBParaSite" id="SSLN_0001532601-mRNA-1"/>
    </source>
</evidence>
<dbReference type="GO" id="GO:0005774">
    <property type="term" value="C:vacuolar membrane"/>
    <property type="evidence" value="ECO:0007669"/>
    <property type="project" value="TreeGrafter"/>
</dbReference>
<evidence type="ECO:0000313" key="9">
    <source>
        <dbReference type="EMBL" id="VDM01154.1"/>
    </source>
</evidence>
<proteinExistence type="inferred from homology"/>
<dbReference type="Pfam" id="PF14938">
    <property type="entry name" value="SNAP"/>
    <property type="match status" value="2"/>
</dbReference>
<sequence>MYYNSIAWELKSQTAGDAFMQCANIHAEKGESHNAYYVYHNAVTCFLNVDPLMAIEALRKAALLNRGNSTDERIAQIYKRYCNDLNKASEHYELASVNHEGRVTLVLISVQLVKKGLSTMEYYNLRYYMTATVLCKLCFDLAVGKKYLLAYADEYPLFGFTENCNLLKKLVDALEKKDTSAFDSALFAYQSFNVVDWWTEGLLRKLRAALTAN</sequence>
<dbReference type="PANTHER" id="PTHR13768:SF2">
    <property type="entry name" value="GAMMA-SOLUBLE NSF ATTACHMENT PROTEIN"/>
    <property type="match status" value="1"/>
</dbReference>
<dbReference type="GO" id="GO:0019905">
    <property type="term" value="F:syntaxin binding"/>
    <property type="evidence" value="ECO:0007669"/>
    <property type="project" value="TreeGrafter"/>
</dbReference>
<evidence type="ECO:0000256" key="2">
    <source>
        <dbReference type="ARBA" id="ARBA00010050"/>
    </source>
</evidence>
<keyword evidence="5" id="KW-0653">Protein transport</keyword>
<comment type="subcellular location">
    <subcellularLocation>
        <location evidence="1">Membrane</location>
        <topology evidence="1">Peripheral membrane protein</topology>
    </subcellularLocation>
</comment>
<accession>A0A183TE70</accession>
<gene>
    <name evidence="9" type="ORF">SSLN_LOCUS14768</name>
</gene>
<dbReference type="Proteomes" id="UP000275846">
    <property type="component" value="Unassembled WGS sequence"/>
</dbReference>
<dbReference type="GO" id="GO:0006886">
    <property type="term" value="P:intracellular protein transport"/>
    <property type="evidence" value="ECO:0007669"/>
    <property type="project" value="InterPro"/>
</dbReference>
<keyword evidence="3" id="KW-0813">Transport</keyword>
<reference evidence="11" key="1">
    <citation type="submission" date="2016-06" db="UniProtKB">
        <authorList>
            <consortium name="WormBaseParasite"/>
        </authorList>
    </citation>
    <scope>IDENTIFICATION</scope>
</reference>
<dbReference type="AlphaFoldDB" id="A0A183TE70"/>
<dbReference type="PANTHER" id="PTHR13768">
    <property type="entry name" value="SOLUBLE NSF ATTACHMENT PROTEIN SNAP"/>
    <property type="match status" value="1"/>
</dbReference>
<comment type="similarity">
    <text evidence="2">Belongs to the SNAP family.</text>
</comment>
<dbReference type="Gene3D" id="1.25.40.10">
    <property type="entry name" value="Tetratricopeptide repeat domain"/>
    <property type="match status" value="2"/>
</dbReference>
<evidence type="ECO:0000313" key="10">
    <source>
        <dbReference type="Proteomes" id="UP000275846"/>
    </source>
</evidence>
<protein>
    <recommendedName>
        <fullName evidence="7">Gamma-soluble NSF attachment protein</fullName>
    </recommendedName>
    <alternativeName>
        <fullName evidence="8">N-ethylmaleimide-sensitive factor attachment protein gamma</fullName>
    </alternativeName>
</protein>
<dbReference type="OrthoDB" id="9984275at2759"/>
<evidence type="ECO:0000256" key="5">
    <source>
        <dbReference type="ARBA" id="ARBA00022927"/>
    </source>
</evidence>
<dbReference type="SUPFAM" id="SSF48452">
    <property type="entry name" value="TPR-like"/>
    <property type="match status" value="1"/>
</dbReference>
<dbReference type="GO" id="GO:0016192">
    <property type="term" value="P:vesicle-mediated transport"/>
    <property type="evidence" value="ECO:0007669"/>
    <property type="project" value="UniProtKB-KW"/>
</dbReference>
<keyword evidence="10" id="KW-1185">Reference proteome</keyword>
<name>A0A183TE70_SCHSO</name>
<organism evidence="11">
    <name type="scientific">Schistocephalus solidus</name>
    <name type="common">Tapeworm</name>
    <dbReference type="NCBI Taxonomy" id="70667"/>
    <lineage>
        <taxon>Eukaryota</taxon>
        <taxon>Metazoa</taxon>
        <taxon>Spiralia</taxon>
        <taxon>Lophotrochozoa</taxon>
        <taxon>Platyhelminthes</taxon>
        <taxon>Cestoda</taxon>
        <taxon>Eucestoda</taxon>
        <taxon>Diphyllobothriidea</taxon>
        <taxon>Diphyllobothriidae</taxon>
        <taxon>Schistocephalus</taxon>
    </lineage>
</organism>
<dbReference type="InterPro" id="IPR011990">
    <property type="entry name" value="TPR-like_helical_dom_sf"/>
</dbReference>
<dbReference type="STRING" id="70667.A0A183TE70"/>
<dbReference type="WBParaSite" id="SSLN_0001532601-mRNA-1">
    <property type="protein sequence ID" value="SSLN_0001532601-mRNA-1"/>
    <property type="gene ID" value="SSLN_0001532601"/>
</dbReference>
<evidence type="ECO:0000256" key="1">
    <source>
        <dbReference type="ARBA" id="ARBA00004170"/>
    </source>
</evidence>
<dbReference type="EMBL" id="UYSU01039297">
    <property type="protein sequence ID" value="VDM01154.1"/>
    <property type="molecule type" value="Genomic_DNA"/>
</dbReference>
<keyword evidence="6" id="KW-0472">Membrane</keyword>
<evidence type="ECO:0000256" key="4">
    <source>
        <dbReference type="ARBA" id="ARBA00022892"/>
    </source>
</evidence>
<evidence type="ECO:0000256" key="6">
    <source>
        <dbReference type="ARBA" id="ARBA00023136"/>
    </source>
</evidence>
<dbReference type="InterPro" id="IPR000744">
    <property type="entry name" value="NSF_attach"/>
</dbReference>
<evidence type="ECO:0000256" key="7">
    <source>
        <dbReference type="ARBA" id="ARBA00040047"/>
    </source>
</evidence>
<evidence type="ECO:0000256" key="3">
    <source>
        <dbReference type="ARBA" id="ARBA00022448"/>
    </source>
</evidence>
<evidence type="ECO:0000256" key="8">
    <source>
        <dbReference type="ARBA" id="ARBA00042485"/>
    </source>
</evidence>
<dbReference type="GO" id="GO:0005483">
    <property type="term" value="F:soluble NSF attachment protein activity"/>
    <property type="evidence" value="ECO:0007669"/>
    <property type="project" value="TreeGrafter"/>
</dbReference>